<dbReference type="Proteomes" id="UP000002668">
    <property type="component" value="Genome"/>
</dbReference>
<feature type="region of interest" description="Disordered" evidence="1">
    <location>
        <begin position="344"/>
        <end position="376"/>
    </location>
</feature>
<dbReference type="Pfam" id="PF16815">
    <property type="entry name" value="HRI1"/>
    <property type="match status" value="1"/>
</dbReference>
<dbReference type="STRING" id="985895.E4ZIK4"/>
<dbReference type="OMA" id="TVERWEW"/>
<gene>
    <name evidence="2" type="ORF">LEMA_P060590.1</name>
</gene>
<dbReference type="RefSeq" id="XP_003834390.1">
    <property type="nucleotide sequence ID" value="XM_003834342.1"/>
</dbReference>
<dbReference type="InterPro" id="IPR043047">
    <property type="entry name" value="Hri1_N_sf"/>
</dbReference>
<feature type="compositionally biased region" description="Basic and acidic residues" evidence="1">
    <location>
        <begin position="1"/>
        <end position="18"/>
    </location>
</feature>
<dbReference type="OrthoDB" id="4045395at2759"/>
<organism evidence="3">
    <name type="scientific">Leptosphaeria maculans (strain JN3 / isolate v23.1.3 / race Av1-4-5-6-7-8)</name>
    <name type="common">Blackleg fungus</name>
    <name type="synonym">Phoma lingam</name>
    <dbReference type="NCBI Taxonomy" id="985895"/>
    <lineage>
        <taxon>Eukaryota</taxon>
        <taxon>Fungi</taxon>
        <taxon>Dikarya</taxon>
        <taxon>Ascomycota</taxon>
        <taxon>Pezizomycotina</taxon>
        <taxon>Dothideomycetes</taxon>
        <taxon>Pleosporomycetidae</taxon>
        <taxon>Pleosporales</taxon>
        <taxon>Pleosporineae</taxon>
        <taxon>Leptosphaeriaceae</taxon>
        <taxon>Plenodomus</taxon>
        <taxon>Plenodomus lingam/Leptosphaeria maculans species complex</taxon>
    </lineage>
</organism>
<reference evidence="3" key="1">
    <citation type="journal article" date="2011" name="Nat. Commun.">
        <title>Effector diversification within compartments of the Leptosphaeria maculans genome affected by Repeat-Induced Point mutations.</title>
        <authorList>
            <person name="Rouxel T."/>
            <person name="Grandaubert J."/>
            <person name="Hane J.K."/>
            <person name="Hoede C."/>
            <person name="van de Wouw A.P."/>
            <person name="Couloux A."/>
            <person name="Dominguez V."/>
            <person name="Anthouard V."/>
            <person name="Bally P."/>
            <person name="Bourras S."/>
            <person name="Cozijnsen A.J."/>
            <person name="Ciuffetti L.M."/>
            <person name="Degrave A."/>
            <person name="Dilmaghani A."/>
            <person name="Duret L."/>
            <person name="Fudal I."/>
            <person name="Goodwin S.B."/>
            <person name="Gout L."/>
            <person name="Glaser N."/>
            <person name="Linglin J."/>
            <person name="Kema G.H.J."/>
            <person name="Lapalu N."/>
            <person name="Lawrence C.B."/>
            <person name="May K."/>
            <person name="Meyer M."/>
            <person name="Ollivier B."/>
            <person name="Poulain J."/>
            <person name="Schoch C.L."/>
            <person name="Simon A."/>
            <person name="Spatafora J.W."/>
            <person name="Stachowiak A."/>
            <person name="Turgeon B.G."/>
            <person name="Tyler B.M."/>
            <person name="Vincent D."/>
            <person name="Weissenbach J."/>
            <person name="Amselem J."/>
            <person name="Quesneville H."/>
            <person name="Oliver R.P."/>
            <person name="Wincker P."/>
            <person name="Balesdent M.-H."/>
            <person name="Howlett B.J."/>
        </authorList>
    </citation>
    <scope>NUCLEOTIDE SEQUENCE [LARGE SCALE GENOMIC DNA]</scope>
    <source>
        <strain evidence="3">JN3 / isolate v23.1.3 / race Av1-4-5-6-7-8</strain>
    </source>
</reference>
<sequence>MDSRAMSDMAAHEEHEDGQVQTTEALIEQLSISDASSISNDSTKIDSAYSPTTSIISMASSTSQRTKTFTSSPDPVIPSNSTANISIREYIYFIPHPPPPGTPIPYTTGLPHRNPLNLPEICFEPTSTLVLTSPNNTFVDIRLYKPMHPSSNAPLPNRSEPGRLEWAFAGTSTSSSIDLGKPEWAGKTSHSTWTHWLDSRHPVGSPNIPTDEGDMYTISPSLALEVGHAFHPALGRVSGHEELWRDVPVLPTGDLTPSLSAPASLEAPTSAAATETEMLANAPRRIAVTLRLEDPGLPHVRGVVVRVGQYCQGILMEGSNVTIERWEFFGAGDADMNMETDTQGESHLHVNNGTNNTKENQAKREHDGEAEEEEVVEQGWKRTARIGVGYLPCSTTFRPRVLCVGAVVGVRGSAWVVEEVWEW</sequence>
<dbReference type="AlphaFoldDB" id="E4ZIK4"/>
<feature type="region of interest" description="Disordered" evidence="1">
    <location>
        <begin position="1"/>
        <end position="20"/>
    </location>
</feature>
<evidence type="ECO:0000313" key="3">
    <source>
        <dbReference type="Proteomes" id="UP000002668"/>
    </source>
</evidence>
<name>E4ZIK4_LEPMJ</name>
<protein>
    <submittedName>
        <fullName evidence="2">Predicted protein</fullName>
    </submittedName>
</protein>
<evidence type="ECO:0000256" key="1">
    <source>
        <dbReference type="SAM" id="MobiDB-lite"/>
    </source>
</evidence>
<feature type="compositionally biased region" description="Polar residues" evidence="1">
    <location>
        <begin position="344"/>
        <end position="359"/>
    </location>
</feature>
<dbReference type="eggNOG" id="ENOG502S8GG">
    <property type="taxonomic scope" value="Eukaryota"/>
</dbReference>
<proteinExistence type="predicted"/>
<dbReference type="VEuPathDB" id="FungiDB:LEMA_P060590.1"/>
<accession>E4ZIK4</accession>
<dbReference type="InterPro" id="IPR031818">
    <property type="entry name" value="Hri1"/>
</dbReference>
<dbReference type="InParanoid" id="E4ZIK4"/>
<dbReference type="HOGENOM" id="CLU_060351_1_0_1"/>
<evidence type="ECO:0000313" key="2">
    <source>
        <dbReference type="EMBL" id="CBX91025.1"/>
    </source>
</evidence>
<dbReference type="GeneID" id="13284756"/>
<dbReference type="Gene3D" id="2.40.128.320">
    <property type="entry name" value="Protein HRI1, N-terminal domain"/>
    <property type="match status" value="1"/>
</dbReference>
<dbReference type="EMBL" id="FP929065">
    <property type="protein sequence ID" value="CBX91025.1"/>
    <property type="molecule type" value="Genomic_DNA"/>
</dbReference>
<keyword evidence="3" id="KW-1185">Reference proteome</keyword>